<evidence type="ECO:0000313" key="1">
    <source>
        <dbReference type="EMBL" id="CAG8697910.1"/>
    </source>
</evidence>
<organism evidence="1 2">
    <name type="scientific">Ambispora gerdemannii</name>
    <dbReference type="NCBI Taxonomy" id="144530"/>
    <lineage>
        <taxon>Eukaryota</taxon>
        <taxon>Fungi</taxon>
        <taxon>Fungi incertae sedis</taxon>
        <taxon>Mucoromycota</taxon>
        <taxon>Glomeromycotina</taxon>
        <taxon>Glomeromycetes</taxon>
        <taxon>Archaeosporales</taxon>
        <taxon>Ambisporaceae</taxon>
        <taxon>Ambispora</taxon>
    </lineage>
</organism>
<dbReference type="AlphaFoldDB" id="A0A9N9HNK7"/>
<sequence>KKRHEEDDNECNVKRKDLKNIKYGELTDFVLNVVSKLEKNEEQVGKIVRLAIAKDEILINIWKSLMTQKDEDAKIKKFVILANFQFDM</sequence>
<feature type="non-terminal residue" evidence="1">
    <location>
        <position position="1"/>
    </location>
</feature>
<feature type="non-terminal residue" evidence="1">
    <location>
        <position position="88"/>
    </location>
</feature>
<dbReference type="Proteomes" id="UP000789831">
    <property type="component" value="Unassembled WGS sequence"/>
</dbReference>
<gene>
    <name evidence="1" type="ORF">AGERDE_LOCUS13362</name>
</gene>
<dbReference type="OrthoDB" id="2375675at2759"/>
<name>A0A9N9HNK7_9GLOM</name>
<reference evidence="1" key="1">
    <citation type="submission" date="2021-06" db="EMBL/GenBank/DDBJ databases">
        <authorList>
            <person name="Kallberg Y."/>
            <person name="Tangrot J."/>
            <person name="Rosling A."/>
        </authorList>
    </citation>
    <scope>NUCLEOTIDE SEQUENCE</scope>
    <source>
        <strain evidence="1">MT106</strain>
    </source>
</reference>
<evidence type="ECO:0000313" key="2">
    <source>
        <dbReference type="Proteomes" id="UP000789831"/>
    </source>
</evidence>
<comment type="caution">
    <text evidence="1">The sequence shown here is derived from an EMBL/GenBank/DDBJ whole genome shotgun (WGS) entry which is preliminary data.</text>
</comment>
<proteinExistence type="predicted"/>
<keyword evidence="2" id="KW-1185">Reference proteome</keyword>
<accession>A0A9N9HNK7</accession>
<dbReference type="EMBL" id="CAJVPL010017143">
    <property type="protein sequence ID" value="CAG8697910.1"/>
    <property type="molecule type" value="Genomic_DNA"/>
</dbReference>
<protein>
    <submittedName>
        <fullName evidence="1">6144_t:CDS:1</fullName>
    </submittedName>
</protein>